<evidence type="ECO:0000313" key="11">
    <source>
        <dbReference type="Proteomes" id="UP000002009"/>
    </source>
</evidence>
<dbReference type="InterPro" id="IPR036925">
    <property type="entry name" value="TIF_IF2_dom3_sf"/>
</dbReference>
<evidence type="ECO:0000256" key="2">
    <source>
        <dbReference type="ARBA" id="ARBA00022540"/>
    </source>
</evidence>
<dbReference type="FunFam" id="2.40.30.10:FF:000008">
    <property type="entry name" value="Translation initiation factor IF-2"/>
    <property type="match status" value="1"/>
</dbReference>
<dbReference type="InterPro" id="IPR000178">
    <property type="entry name" value="TF_IF2_bacterial-like"/>
</dbReference>
<sequence length="781" mass="82001">MGRGGGRGGFGGRGRGDGPSAFRGGRGGRGGFGGDRSFGNDGGGGRGGADSRAKNFGANAPKGGRGAAAWRNKRGGGGRPRPSFSDASGSDQMARRRSGKAARAAKRRETAEANKAVAVEILEIPPAGMDMDQLCEDLATTQAEVIKVLFMKGIAVQMGQVLDKETVIAVAEAQGVEWIDEQERGVADAARKITSFYEDEDDDDLEDRPPVVTIMGHVDHGKTSLLDYIRKSKVAAGEAGGITQAIGAYQVSTYVNDEERNITFLDTPGHEAFSAMRARGARVTDIAIVVVAADDGVRPQTKEAVSHARAAGVPLIIAVNKMDKEAANPDRVRDELAALEVVCEEWGGDVPFIPVSAKTGMGIESLLETVALTAEVEELVANPASNARGTVVEAYLDKQRGAMATLLVQNGTLRMGDAVLVGSNWGKVRAIQDAYGNKLEEAGPSTPVQIMGLGGVPMAGEEFDVMDSETEAKDIAAERASKERINTIEGNTVSLSNLAAAKDDEDGVQTINLIVKTDVSGSVEAVKAALGALPQDRVLLRFLHTAAGEVTESDIDLAAASEGIILAFNTTVSEKVNDRAKGARVEVRSYDVIYGLVDEVRAAMEGKLSGVKDEVFVGKAECKAVFGGGNAKVAGSLVLEGQLTMGANLRVTRKNKEMYLGKVGSLRRIKDKVKKVEAGLECGVGAEPEWGDWKPGDIIECFDLVDRVQTLESASDDLSKKVDEIKAAEEKAKAAAAAATAAAAKDKVEDEEDGDSSLGGQGGGSRSKGKSRSRQKAGTRR</sequence>
<dbReference type="Pfam" id="PF11987">
    <property type="entry name" value="IF-2"/>
    <property type="match status" value="1"/>
</dbReference>
<feature type="region of interest" description="Disordered" evidence="8">
    <location>
        <begin position="736"/>
        <end position="781"/>
    </location>
</feature>
<keyword evidence="5" id="KW-0342">GTP-binding</keyword>
<dbReference type="Gene3D" id="2.40.30.10">
    <property type="entry name" value="Translation factors"/>
    <property type="match status" value="2"/>
</dbReference>
<dbReference type="CDD" id="cd03692">
    <property type="entry name" value="mtIF2_IVc"/>
    <property type="match status" value="1"/>
</dbReference>
<dbReference type="GO" id="GO:0005737">
    <property type="term" value="C:cytoplasm"/>
    <property type="evidence" value="ECO:0007669"/>
    <property type="project" value="TreeGrafter"/>
</dbReference>
<name>C1E3H4_MICCC</name>
<dbReference type="PANTHER" id="PTHR43381:SF5">
    <property type="entry name" value="TR-TYPE G DOMAIN-CONTAINING PROTEIN"/>
    <property type="match status" value="1"/>
</dbReference>
<dbReference type="FunFam" id="3.40.50.300:FF:000019">
    <property type="entry name" value="Translation initiation factor IF-2"/>
    <property type="match status" value="1"/>
</dbReference>
<evidence type="ECO:0000256" key="7">
    <source>
        <dbReference type="ARBA" id="ARBA00044105"/>
    </source>
</evidence>
<feature type="compositionally biased region" description="Gly residues" evidence="8">
    <location>
        <begin position="757"/>
        <end position="766"/>
    </location>
</feature>
<protein>
    <recommendedName>
        <fullName evidence="7">Translation initiation factor IF-2, chloroplastic</fullName>
    </recommendedName>
</protein>
<dbReference type="InterPro" id="IPR005225">
    <property type="entry name" value="Small_GTP-bd"/>
</dbReference>
<dbReference type="GO" id="GO:0005525">
    <property type="term" value="F:GTP binding"/>
    <property type="evidence" value="ECO:0007669"/>
    <property type="project" value="UniProtKB-KW"/>
</dbReference>
<dbReference type="HAMAP" id="MF_00100_B">
    <property type="entry name" value="IF_2_B"/>
    <property type="match status" value="1"/>
</dbReference>
<proteinExistence type="inferred from homology"/>
<dbReference type="CDD" id="cd01887">
    <property type="entry name" value="IF2_eIF5B"/>
    <property type="match status" value="1"/>
</dbReference>
<dbReference type="PROSITE" id="PS51722">
    <property type="entry name" value="G_TR_2"/>
    <property type="match status" value="1"/>
</dbReference>
<dbReference type="PRINTS" id="PR00315">
    <property type="entry name" value="ELONGATNFCT"/>
</dbReference>
<gene>
    <name evidence="10" type="ORF">MICPUN_80658</name>
</gene>
<dbReference type="eggNOG" id="KOG1145">
    <property type="taxonomic scope" value="Eukaryota"/>
</dbReference>
<keyword evidence="4" id="KW-0648">Protein biosynthesis</keyword>
<dbReference type="InterPro" id="IPR023115">
    <property type="entry name" value="TIF_IF2_dom3"/>
</dbReference>
<feature type="compositionally biased region" description="Gly residues" evidence="8">
    <location>
        <begin position="24"/>
        <end position="48"/>
    </location>
</feature>
<dbReference type="OrthoDB" id="361630at2759"/>
<keyword evidence="2" id="KW-0396">Initiation factor</keyword>
<keyword evidence="11" id="KW-1185">Reference proteome</keyword>
<evidence type="ECO:0000256" key="4">
    <source>
        <dbReference type="ARBA" id="ARBA00022917"/>
    </source>
</evidence>
<feature type="compositionally biased region" description="Basic residues" evidence="8">
    <location>
        <begin position="767"/>
        <end position="781"/>
    </location>
</feature>
<dbReference type="EMBL" id="CP001325">
    <property type="protein sequence ID" value="ACO62552.1"/>
    <property type="molecule type" value="Genomic_DNA"/>
</dbReference>
<dbReference type="InParanoid" id="C1E3H4"/>
<dbReference type="RefSeq" id="XP_002501294.1">
    <property type="nucleotide sequence ID" value="XM_002501248.1"/>
</dbReference>
<dbReference type="GO" id="GO:0003924">
    <property type="term" value="F:GTPase activity"/>
    <property type="evidence" value="ECO:0007669"/>
    <property type="project" value="InterPro"/>
</dbReference>
<accession>C1E3H4</accession>
<dbReference type="InterPro" id="IPR009000">
    <property type="entry name" value="Transl_B-barrel_sf"/>
</dbReference>
<dbReference type="SUPFAM" id="SSF52540">
    <property type="entry name" value="P-loop containing nucleoside triphosphate hydrolases"/>
    <property type="match status" value="1"/>
</dbReference>
<dbReference type="Proteomes" id="UP000002009">
    <property type="component" value="Chromosome 4"/>
</dbReference>
<dbReference type="InterPro" id="IPR044145">
    <property type="entry name" value="IF2_II"/>
</dbReference>
<dbReference type="GeneID" id="8242965"/>
<dbReference type="AlphaFoldDB" id="C1E3H4"/>
<dbReference type="NCBIfam" id="TIGR00487">
    <property type="entry name" value="IF-2"/>
    <property type="match status" value="1"/>
</dbReference>
<dbReference type="Pfam" id="PF04760">
    <property type="entry name" value="IF2_N"/>
    <property type="match status" value="1"/>
</dbReference>
<feature type="domain" description="Tr-type G" evidence="9">
    <location>
        <begin position="207"/>
        <end position="380"/>
    </location>
</feature>
<dbReference type="PANTHER" id="PTHR43381">
    <property type="entry name" value="TRANSLATION INITIATION FACTOR IF-2-RELATED"/>
    <property type="match status" value="1"/>
</dbReference>
<evidence type="ECO:0000256" key="8">
    <source>
        <dbReference type="SAM" id="MobiDB-lite"/>
    </source>
</evidence>
<dbReference type="Pfam" id="PF22042">
    <property type="entry name" value="EF-G_D2"/>
    <property type="match status" value="1"/>
</dbReference>
<dbReference type="InterPro" id="IPR006847">
    <property type="entry name" value="IF2_N"/>
</dbReference>
<dbReference type="Gene3D" id="3.40.50.10050">
    <property type="entry name" value="Translation initiation factor IF- 2, domain 3"/>
    <property type="match status" value="1"/>
</dbReference>
<dbReference type="Gene3D" id="3.40.50.300">
    <property type="entry name" value="P-loop containing nucleotide triphosphate hydrolases"/>
    <property type="match status" value="1"/>
</dbReference>
<dbReference type="PROSITE" id="PS01176">
    <property type="entry name" value="IF2"/>
    <property type="match status" value="1"/>
</dbReference>
<evidence type="ECO:0000313" key="10">
    <source>
        <dbReference type="EMBL" id="ACO62552.1"/>
    </source>
</evidence>
<evidence type="ECO:0000259" key="9">
    <source>
        <dbReference type="PROSITE" id="PS51722"/>
    </source>
</evidence>
<evidence type="ECO:0000256" key="6">
    <source>
        <dbReference type="ARBA" id="ARBA00025162"/>
    </source>
</evidence>
<dbReference type="CDD" id="cd03702">
    <property type="entry name" value="IF2_mtIF2_II"/>
    <property type="match status" value="1"/>
</dbReference>
<dbReference type="OMA" id="RKNPWMN"/>
<dbReference type="SUPFAM" id="SSF52156">
    <property type="entry name" value="Initiation factor IF2/eIF5b, domain 3"/>
    <property type="match status" value="1"/>
</dbReference>
<dbReference type="NCBIfam" id="TIGR00231">
    <property type="entry name" value="small_GTP"/>
    <property type="match status" value="1"/>
</dbReference>
<dbReference type="SUPFAM" id="SSF50447">
    <property type="entry name" value="Translation proteins"/>
    <property type="match status" value="2"/>
</dbReference>
<keyword evidence="3" id="KW-0547">Nucleotide-binding</keyword>
<evidence type="ECO:0000256" key="5">
    <source>
        <dbReference type="ARBA" id="ARBA00023134"/>
    </source>
</evidence>
<evidence type="ECO:0000256" key="3">
    <source>
        <dbReference type="ARBA" id="ARBA00022741"/>
    </source>
</evidence>
<evidence type="ECO:0000256" key="1">
    <source>
        <dbReference type="ARBA" id="ARBA00007733"/>
    </source>
</evidence>
<dbReference type="InterPro" id="IPR000795">
    <property type="entry name" value="T_Tr_GTP-bd_dom"/>
</dbReference>
<comment type="similarity">
    <text evidence="1">Belongs to the TRAFAC class translation factor GTPase superfamily. Classic translation factor GTPase family. IF-2 subfamily.</text>
</comment>
<dbReference type="InterPro" id="IPR027417">
    <property type="entry name" value="P-loop_NTPase"/>
</dbReference>
<dbReference type="FunCoup" id="C1E3H4">
    <property type="interactions" value="670"/>
</dbReference>
<dbReference type="STRING" id="296587.C1E3H4"/>
<dbReference type="Pfam" id="PF00009">
    <property type="entry name" value="GTP_EFTU"/>
    <property type="match status" value="1"/>
</dbReference>
<dbReference type="InterPro" id="IPR015760">
    <property type="entry name" value="TIF_IF2"/>
</dbReference>
<dbReference type="KEGG" id="mis:MICPUN_80658"/>
<feature type="compositionally biased region" description="Gly residues" evidence="8">
    <location>
        <begin position="1"/>
        <end position="13"/>
    </location>
</feature>
<reference evidence="10 11" key="1">
    <citation type="journal article" date="2009" name="Science">
        <title>Green evolution and dynamic adaptations revealed by genomes of the marine picoeukaryotes Micromonas.</title>
        <authorList>
            <person name="Worden A.Z."/>
            <person name="Lee J.H."/>
            <person name="Mock T."/>
            <person name="Rouze P."/>
            <person name="Simmons M.P."/>
            <person name="Aerts A.L."/>
            <person name="Allen A.E."/>
            <person name="Cuvelier M.L."/>
            <person name="Derelle E."/>
            <person name="Everett M.V."/>
            <person name="Foulon E."/>
            <person name="Grimwood J."/>
            <person name="Gundlach H."/>
            <person name="Henrissat B."/>
            <person name="Napoli C."/>
            <person name="McDonald S.M."/>
            <person name="Parker M.S."/>
            <person name="Rombauts S."/>
            <person name="Salamov A."/>
            <person name="Von Dassow P."/>
            <person name="Badger J.H."/>
            <person name="Coutinho P.M."/>
            <person name="Demir E."/>
            <person name="Dubchak I."/>
            <person name="Gentemann C."/>
            <person name="Eikrem W."/>
            <person name="Gready J.E."/>
            <person name="John U."/>
            <person name="Lanier W."/>
            <person name="Lindquist E.A."/>
            <person name="Lucas S."/>
            <person name="Mayer K.F."/>
            <person name="Moreau H."/>
            <person name="Not F."/>
            <person name="Otillar R."/>
            <person name="Panaud O."/>
            <person name="Pangilinan J."/>
            <person name="Paulsen I."/>
            <person name="Piegu B."/>
            <person name="Poliakov A."/>
            <person name="Robbens S."/>
            <person name="Schmutz J."/>
            <person name="Toulza E."/>
            <person name="Wyss T."/>
            <person name="Zelensky A."/>
            <person name="Zhou K."/>
            <person name="Armbrust E.V."/>
            <person name="Bhattacharya D."/>
            <person name="Goodenough U.W."/>
            <person name="Van de Peer Y."/>
            <person name="Grigoriev I.V."/>
        </authorList>
    </citation>
    <scope>NUCLEOTIDE SEQUENCE [LARGE SCALE GENOMIC DNA]</scope>
    <source>
        <strain evidence="11">RCC299 / NOUM17</strain>
    </source>
</reference>
<dbReference type="FunFam" id="3.40.50.10050:FF:000001">
    <property type="entry name" value="Translation initiation factor IF-2"/>
    <property type="match status" value="1"/>
</dbReference>
<dbReference type="FunFam" id="2.40.30.10:FF:000007">
    <property type="entry name" value="Translation initiation factor IF-2"/>
    <property type="match status" value="1"/>
</dbReference>
<feature type="region of interest" description="Disordered" evidence="8">
    <location>
        <begin position="1"/>
        <end position="100"/>
    </location>
</feature>
<comment type="function">
    <text evidence="6">One of the essential components for the initiation of protein synthesis. Protects formylmethionyl-tRNA from spontaneous hydrolysis and promotes its binding to the 30S ribosomal subunits. Also involved in the hydrolysis of GTP during the formation of the 70S ribosomal complex.</text>
</comment>
<dbReference type="InterPro" id="IPR053905">
    <property type="entry name" value="EF-G-like_DII"/>
</dbReference>
<organism evidence="10 11">
    <name type="scientific">Micromonas commoda (strain RCC299 / NOUM17 / CCMP2709)</name>
    <name type="common">Picoplanktonic green alga</name>
    <dbReference type="NCBI Taxonomy" id="296587"/>
    <lineage>
        <taxon>Eukaryota</taxon>
        <taxon>Viridiplantae</taxon>
        <taxon>Chlorophyta</taxon>
        <taxon>Mamiellophyceae</taxon>
        <taxon>Mamiellales</taxon>
        <taxon>Mamiellaceae</taxon>
        <taxon>Micromonas</taxon>
    </lineage>
</organism>
<dbReference type="GO" id="GO:0003743">
    <property type="term" value="F:translation initiation factor activity"/>
    <property type="evidence" value="ECO:0007669"/>
    <property type="project" value="UniProtKB-KW"/>
</dbReference>